<dbReference type="Proteomes" id="UP000005019">
    <property type="component" value="Unassembled WGS sequence"/>
</dbReference>
<evidence type="ECO:0000256" key="1">
    <source>
        <dbReference type="ARBA" id="ARBA00022475"/>
    </source>
</evidence>
<reference evidence="6 7" key="1">
    <citation type="journal article" date="2011" name="J. Bacteriol.">
        <title>Genome sequence of Methyloversatilis universalis FAM5T, a methylotrophic representative of the order Rhodocyclales.</title>
        <authorList>
            <person name="Kittichotirat W."/>
            <person name="Good N.M."/>
            <person name="Hall R."/>
            <person name="Bringel F."/>
            <person name="Lajus A."/>
            <person name="Medigue C."/>
            <person name="Smalley N.E."/>
            <person name="Beck D."/>
            <person name="Bumgarner R."/>
            <person name="Vuilleumier S."/>
            <person name="Kalyuzhnaya M.G."/>
        </authorList>
    </citation>
    <scope>NUCLEOTIDE SEQUENCE [LARGE SCALE GENOMIC DNA]</scope>
    <source>
        <strain evidence="7">ATCC BAA-1314 / JCM 13912 / FAM5</strain>
    </source>
</reference>
<keyword evidence="2" id="KW-0997">Cell inner membrane</keyword>
<keyword evidence="5" id="KW-0472">Membrane</keyword>
<keyword evidence="4" id="KW-1133">Transmembrane helix</keyword>
<dbReference type="OrthoDB" id="8589410at2"/>
<dbReference type="Pfam" id="PF06835">
    <property type="entry name" value="LptC"/>
    <property type="match status" value="1"/>
</dbReference>
<dbReference type="GO" id="GO:0015221">
    <property type="term" value="F:lipopolysaccharide transmembrane transporter activity"/>
    <property type="evidence" value="ECO:0007669"/>
    <property type="project" value="InterPro"/>
</dbReference>
<dbReference type="STRING" id="1000565.METUNv1_00098"/>
<evidence type="ECO:0000313" key="7">
    <source>
        <dbReference type="Proteomes" id="UP000005019"/>
    </source>
</evidence>
<dbReference type="RefSeq" id="WP_008057737.1">
    <property type="nucleotide sequence ID" value="NZ_AFHG01000028.1"/>
</dbReference>
<dbReference type="NCBIfam" id="TIGR04409">
    <property type="entry name" value="LptC_YrbK"/>
    <property type="match status" value="1"/>
</dbReference>
<evidence type="ECO:0000256" key="5">
    <source>
        <dbReference type="ARBA" id="ARBA00023136"/>
    </source>
</evidence>
<evidence type="ECO:0000313" key="6">
    <source>
        <dbReference type="EMBL" id="EGK73471.1"/>
    </source>
</evidence>
<evidence type="ECO:0000256" key="4">
    <source>
        <dbReference type="ARBA" id="ARBA00022989"/>
    </source>
</evidence>
<keyword evidence="3" id="KW-0812">Transmembrane</keyword>
<dbReference type="AlphaFoldDB" id="F5R7J2"/>
<dbReference type="InterPro" id="IPR010664">
    <property type="entry name" value="LipoPS_assembly_LptC-rel"/>
</dbReference>
<evidence type="ECO:0008006" key="8">
    <source>
        <dbReference type="Google" id="ProtNLM"/>
    </source>
</evidence>
<keyword evidence="1" id="KW-1003">Cell membrane</keyword>
<dbReference type="GO" id="GO:0005886">
    <property type="term" value="C:plasma membrane"/>
    <property type="evidence" value="ECO:0007669"/>
    <property type="project" value="InterPro"/>
</dbReference>
<dbReference type="InterPro" id="IPR026265">
    <property type="entry name" value="LptC"/>
</dbReference>
<accession>F5R7J2</accession>
<proteinExistence type="predicted"/>
<sequence>MNLQRHVQQALPLLILILLAGLTVWLERATRVEDRPSSGKLRHDPDVIVDNFTLRRFDEKGEVQHTLNGTQLRHFPDDDSTELDAPSLVYRGKVSPTRITADRALLTKDGKEAILRDNVRVRREAGPSNPEMTLDTTLLYVYPDDEIAKTDQPVKMTHGKSVANGVGLFADRVKQTYVLESRVKATIERSRRP</sequence>
<organism evidence="6 7">
    <name type="scientific">Methyloversatilis universalis (strain ATCC BAA-1314 / DSM 25237 / JCM 13912 / CCUG 52030 / FAM5)</name>
    <dbReference type="NCBI Taxonomy" id="1000565"/>
    <lineage>
        <taxon>Bacteria</taxon>
        <taxon>Pseudomonadati</taxon>
        <taxon>Pseudomonadota</taxon>
        <taxon>Betaproteobacteria</taxon>
        <taxon>Nitrosomonadales</taxon>
        <taxon>Sterolibacteriaceae</taxon>
        <taxon>Methyloversatilis</taxon>
    </lineage>
</organism>
<dbReference type="Gene3D" id="2.60.450.10">
    <property type="entry name" value="Lipopolysaccharide (LPS) transport protein A like domain"/>
    <property type="match status" value="1"/>
</dbReference>
<dbReference type="eggNOG" id="COG3117">
    <property type="taxonomic scope" value="Bacteria"/>
</dbReference>
<evidence type="ECO:0000256" key="2">
    <source>
        <dbReference type="ARBA" id="ARBA00022519"/>
    </source>
</evidence>
<dbReference type="GO" id="GO:0017089">
    <property type="term" value="F:glycolipid transfer activity"/>
    <property type="evidence" value="ECO:0007669"/>
    <property type="project" value="TreeGrafter"/>
</dbReference>
<keyword evidence="7" id="KW-1185">Reference proteome</keyword>
<protein>
    <recommendedName>
        <fullName evidence="8">Lipopolysaccharide export system protein LptC</fullName>
    </recommendedName>
</protein>
<dbReference type="PANTHER" id="PTHR37481:SF1">
    <property type="entry name" value="LIPOPOLYSACCHARIDE EXPORT SYSTEM PROTEIN LPTC"/>
    <property type="match status" value="1"/>
</dbReference>
<dbReference type="EMBL" id="AFHG01000028">
    <property type="protein sequence ID" value="EGK73471.1"/>
    <property type="molecule type" value="Genomic_DNA"/>
</dbReference>
<dbReference type="GO" id="GO:0030288">
    <property type="term" value="C:outer membrane-bounded periplasmic space"/>
    <property type="evidence" value="ECO:0007669"/>
    <property type="project" value="TreeGrafter"/>
</dbReference>
<gene>
    <name evidence="6" type="ORF">METUNv1_00098</name>
</gene>
<evidence type="ECO:0000256" key="3">
    <source>
        <dbReference type="ARBA" id="ARBA00022692"/>
    </source>
</evidence>
<dbReference type="InterPro" id="IPR052363">
    <property type="entry name" value="LPS_export_LptC"/>
</dbReference>
<name>F5R7J2_METUF</name>
<comment type="caution">
    <text evidence="6">The sequence shown here is derived from an EMBL/GenBank/DDBJ whole genome shotgun (WGS) entry which is preliminary data.</text>
</comment>
<dbReference type="PANTHER" id="PTHR37481">
    <property type="entry name" value="LIPOPOLYSACCHARIDE EXPORT SYSTEM PROTEIN LPTC"/>
    <property type="match status" value="1"/>
</dbReference>